<comment type="catalytic activity">
    <reaction evidence="9">
        <text>a quinone + NADH + 5 H(+)(in) = a quinol + NAD(+) + 4 H(+)(out)</text>
        <dbReference type="Rhea" id="RHEA:57888"/>
        <dbReference type="ChEBI" id="CHEBI:15378"/>
        <dbReference type="ChEBI" id="CHEBI:24646"/>
        <dbReference type="ChEBI" id="CHEBI:57540"/>
        <dbReference type="ChEBI" id="CHEBI:57945"/>
        <dbReference type="ChEBI" id="CHEBI:132124"/>
    </reaction>
</comment>
<keyword evidence="2 10" id="KW-0001">2Fe-2S</keyword>
<proteinExistence type="inferred from homology"/>
<keyword evidence="3 10" id="KW-0479">Metal-binding</keyword>
<feature type="compositionally biased region" description="Polar residues" evidence="11">
    <location>
        <begin position="186"/>
        <end position="206"/>
    </location>
</feature>
<sequence>MSHGVAPAGPFEQPATFEFNEENKQLAATIIARYPEGRQRSALVPLLDIAQRQAGGWLPRAAMEYLADLLGLAVIRVYEVATFYTMFNMAPVGKHLVQVCTTTPCWLRGSDEVLAACKTRLGIGVNQTTPDGTFSLMEAECLGACVNAPMMQVNDDFYEDLTAASTTAILDALARGENPATGPQIDRQTSCPQGGPTTLTTLKAGE</sequence>
<evidence type="ECO:0000256" key="6">
    <source>
        <dbReference type="ARBA" id="ARBA00023014"/>
    </source>
</evidence>
<evidence type="ECO:0000256" key="1">
    <source>
        <dbReference type="ARBA" id="ARBA00010643"/>
    </source>
</evidence>
<evidence type="ECO:0000256" key="10">
    <source>
        <dbReference type="PIRSR" id="PIRSR000216-1"/>
    </source>
</evidence>
<feature type="binding site" evidence="10">
    <location>
        <position position="145"/>
    </location>
    <ligand>
        <name>[2Fe-2S] cluster</name>
        <dbReference type="ChEBI" id="CHEBI:190135"/>
    </ligand>
</feature>
<dbReference type="InterPro" id="IPR036249">
    <property type="entry name" value="Thioredoxin-like_sf"/>
</dbReference>
<comment type="cofactor">
    <cofactor evidence="8">
        <name>[2Fe-2S] cluster</name>
        <dbReference type="ChEBI" id="CHEBI:190135"/>
    </cofactor>
</comment>
<dbReference type="RefSeq" id="WP_109919890.1">
    <property type="nucleotide sequence ID" value="NZ_QGLF01000001.1"/>
</dbReference>
<dbReference type="GO" id="GO:0022804">
    <property type="term" value="F:active transmembrane transporter activity"/>
    <property type="evidence" value="ECO:0007669"/>
    <property type="project" value="UniProtKB-ARBA"/>
</dbReference>
<evidence type="ECO:0000313" key="13">
    <source>
        <dbReference type="Proteomes" id="UP000246077"/>
    </source>
</evidence>
<dbReference type="InterPro" id="IPR002023">
    <property type="entry name" value="NuoE-like"/>
</dbReference>
<dbReference type="OrthoDB" id="9807941at2"/>
<evidence type="ECO:0000256" key="2">
    <source>
        <dbReference type="ARBA" id="ARBA00022714"/>
    </source>
</evidence>
<dbReference type="NCBIfam" id="NF005725">
    <property type="entry name" value="PRK07539.1-5"/>
    <property type="match status" value="1"/>
</dbReference>
<comment type="caution">
    <text evidence="12">The sequence shown here is derived from an EMBL/GenBank/DDBJ whole genome shotgun (WGS) entry which is preliminary data.</text>
</comment>
<reference evidence="13" key="1">
    <citation type="submission" date="2018-05" db="EMBL/GenBank/DDBJ databases">
        <title>Zavarzinia sp. HR-AS.</title>
        <authorList>
            <person name="Lee Y."/>
            <person name="Jeon C.O."/>
        </authorList>
    </citation>
    <scope>NUCLEOTIDE SEQUENCE [LARGE SCALE GENOMIC DNA]</scope>
    <source>
        <strain evidence="13">DSM 1231</strain>
    </source>
</reference>
<dbReference type="PIRSF" id="PIRSF000216">
    <property type="entry name" value="NADH_DH_24kDa"/>
    <property type="match status" value="1"/>
</dbReference>
<organism evidence="12 13">
    <name type="scientific">Zavarzinia compransoris</name>
    <dbReference type="NCBI Taxonomy" id="1264899"/>
    <lineage>
        <taxon>Bacteria</taxon>
        <taxon>Pseudomonadati</taxon>
        <taxon>Pseudomonadota</taxon>
        <taxon>Alphaproteobacteria</taxon>
        <taxon>Rhodospirillales</taxon>
        <taxon>Zavarziniaceae</taxon>
        <taxon>Zavarzinia</taxon>
    </lineage>
</organism>
<dbReference type="GO" id="GO:0003954">
    <property type="term" value="F:NADH dehydrogenase activity"/>
    <property type="evidence" value="ECO:0007669"/>
    <property type="project" value="TreeGrafter"/>
</dbReference>
<evidence type="ECO:0000313" key="12">
    <source>
        <dbReference type="EMBL" id="PWR23860.1"/>
    </source>
</evidence>
<dbReference type="Pfam" id="PF01257">
    <property type="entry name" value="2Fe-2S_thioredx"/>
    <property type="match status" value="1"/>
</dbReference>
<keyword evidence="13" id="KW-1185">Reference proteome</keyword>
<dbReference type="SUPFAM" id="SSF52833">
    <property type="entry name" value="Thioredoxin-like"/>
    <property type="match status" value="1"/>
</dbReference>
<dbReference type="GO" id="GO:0022890">
    <property type="term" value="F:inorganic cation transmembrane transporter activity"/>
    <property type="evidence" value="ECO:0007669"/>
    <property type="project" value="UniProtKB-ARBA"/>
</dbReference>
<accession>A0A317ECL2</accession>
<dbReference type="EMBL" id="QGLF01000001">
    <property type="protein sequence ID" value="PWR23860.1"/>
    <property type="molecule type" value="Genomic_DNA"/>
</dbReference>
<comment type="cofactor">
    <cofactor evidence="10">
        <name>[2Fe-2S] cluster</name>
        <dbReference type="ChEBI" id="CHEBI:190135"/>
    </cofactor>
    <text evidence="10">Binds 1 [2Fe-2S] cluster.</text>
</comment>
<dbReference type="GO" id="GO:0031967">
    <property type="term" value="C:organelle envelope"/>
    <property type="evidence" value="ECO:0007669"/>
    <property type="project" value="UniProtKB-ARBA"/>
</dbReference>
<dbReference type="GO" id="GO:0031090">
    <property type="term" value="C:organelle membrane"/>
    <property type="evidence" value="ECO:0007669"/>
    <property type="project" value="UniProtKB-ARBA"/>
</dbReference>
<dbReference type="PANTHER" id="PTHR10371">
    <property type="entry name" value="NADH DEHYDROGENASE UBIQUINONE FLAVOPROTEIN 2, MITOCHONDRIAL"/>
    <property type="match status" value="1"/>
</dbReference>
<feature type="binding site" evidence="10">
    <location>
        <position position="141"/>
    </location>
    <ligand>
        <name>[2Fe-2S] cluster</name>
        <dbReference type="ChEBI" id="CHEBI:190135"/>
    </ligand>
</feature>
<evidence type="ECO:0000256" key="5">
    <source>
        <dbReference type="ARBA" id="ARBA00023004"/>
    </source>
</evidence>
<dbReference type="PANTHER" id="PTHR10371:SF3">
    <property type="entry name" value="NADH DEHYDROGENASE [UBIQUINONE] FLAVOPROTEIN 2, MITOCHONDRIAL"/>
    <property type="match status" value="1"/>
</dbReference>
<dbReference type="GO" id="GO:1902494">
    <property type="term" value="C:catalytic complex"/>
    <property type="evidence" value="ECO:0007669"/>
    <property type="project" value="UniProtKB-ARBA"/>
</dbReference>
<protein>
    <submittedName>
        <fullName evidence="12">NADH-quinone oxidoreductase subunit NuoE</fullName>
    </submittedName>
</protein>
<dbReference type="NCBIfam" id="TIGR01958">
    <property type="entry name" value="nuoE_fam"/>
    <property type="match status" value="1"/>
</dbReference>
<dbReference type="PROSITE" id="PS01099">
    <property type="entry name" value="COMPLEX1_24K"/>
    <property type="match status" value="1"/>
</dbReference>
<keyword evidence="4" id="KW-1278">Translocase</keyword>
<evidence type="ECO:0000256" key="4">
    <source>
        <dbReference type="ARBA" id="ARBA00022967"/>
    </source>
</evidence>
<evidence type="ECO:0000256" key="7">
    <source>
        <dbReference type="ARBA" id="ARBA00023027"/>
    </source>
</evidence>
<dbReference type="InterPro" id="IPR041921">
    <property type="entry name" value="NuoE_N"/>
</dbReference>
<dbReference type="GO" id="GO:0098796">
    <property type="term" value="C:membrane protein complex"/>
    <property type="evidence" value="ECO:0007669"/>
    <property type="project" value="UniProtKB-ARBA"/>
</dbReference>
<name>A0A317ECL2_9PROT</name>
<dbReference type="Proteomes" id="UP000246077">
    <property type="component" value="Unassembled WGS sequence"/>
</dbReference>
<evidence type="ECO:0000256" key="11">
    <source>
        <dbReference type="SAM" id="MobiDB-lite"/>
    </source>
</evidence>
<dbReference type="Gene3D" id="1.10.10.1590">
    <property type="entry name" value="NADH-quinone oxidoreductase subunit E"/>
    <property type="match status" value="1"/>
</dbReference>
<feature type="region of interest" description="Disordered" evidence="11">
    <location>
        <begin position="177"/>
        <end position="206"/>
    </location>
</feature>
<dbReference type="GO" id="GO:0051537">
    <property type="term" value="F:2 iron, 2 sulfur cluster binding"/>
    <property type="evidence" value="ECO:0007669"/>
    <property type="project" value="UniProtKB-KW"/>
</dbReference>
<evidence type="ECO:0000256" key="3">
    <source>
        <dbReference type="ARBA" id="ARBA00022723"/>
    </source>
</evidence>
<dbReference type="Gene3D" id="3.40.30.10">
    <property type="entry name" value="Glutaredoxin"/>
    <property type="match status" value="1"/>
</dbReference>
<dbReference type="GO" id="GO:0008324">
    <property type="term" value="F:monoatomic cation transmembrane transporter activity"/>
    <property type="evidence" value="ECO:0007669"/>
    <property type="project" value="UniProtKB-ARBA"/>
</dbReference>
<evidence type="ECO:0000256" key="8">
    <source>
        <dbReference type="ARBA" id="ARBA00034078"/>
    </source>
</evidence>
<keyword evidence="7" id="KW-0520">NAD</keyword>
<dbReference type="CDD" id="cd03064">
    <property type="entry name" value="TRX_Fd_NuoE"/>
    <property type="match status" value="1"/>
</dbReference>
<comment type="similarity">
    <text evidence="1">Belongs to the complex I 24 kDa subunit family.</text>
</comment>
<keyword evidence="5 10" id="KW-0408">Iron</keyword>
<dbReference type="FunFam" id="3.40.30.10:FF:000022">
    <property type="entry name" value="NADH dehydrogenase flavoprotein 2, mitochondrial"/>
    <property type="match status" value="1"/>
</dbReference>
<dbReference type="GO" id="GO:0098662">
    <property type="term" value="P:inorganic cation transmembrane transport"/>
    <property type="evidence" value="ECO:0007669"/>
    <property type="project" value="UniProtKB-ARBA"/>
</dbReference>
<dbReference type="InterPro" id="IPR042128">
    <property type="entry name" value="NuoE_dom"/>
</dbReference>
<dbReference type="GO" id="GO:0046872">
    <property type="term" value="F:metal ion binding"/>
    <property type="evidence" value="ECO:0007669"/>
    <property type="project" value="UniProtKB-KW"/>
</dbReference>
<feature type="binding site" evidence="10">
    <location>
        <position position="100"/>
    </location>
    <ligand>
        <name>[2Fe-2S] cluster</name>
        <dbReference type="ChEBI" id="CHEBI:190135"/>
    </ligand>
</feature>
<gene>
    <name evidence="12" type="ORF">DKG75_04690</name>
</gene>
<keyword evidence="6 10" id="KW-0411">Iron-sulfur</keyword>
<evidence type="ECO:0000256" key="9">
    <source>
        <dbReference type="ARBA" id="ARBA00047712"/>
    </source>
</evidence>
<dbReference type="FunFam" id="1.10.10.1590:FF:000001">
    <property type="entry name" value="NADH-quinone oxidoreductase subunit E"/>
    <property type="match status" value="1"/>
</dbReference>
<feature type="binding site" evidence="10">
    <location>
        <position position="105"/>
    </location>
    <ligand>
        <name>[2Fe-2S] cluster</name>
        <dbReference type="ChEBI" id="CHEBI:190135"/>
    </ligand>
</feature>
<dbReference type="AlphaFoldDB" id="A0A317ECL2"/>